<dbReference type="AlphaFoldDB" id="A0A4R3NR21"/>
<dbReference type="OrthoDB" id="6455670at2"/>
<dbReference type="InterPro" id="IPR012607">
    <property type="entry name" value="SRA-like"/>
</dbReference>
<accession>A0A4R3NR21</accession>
<reference evidence="5 6" key="1">
    <citation type="submission" date="2019-03" db="EMBL/GenBank/DDBJ databases">
        <title>Genomic analyses of the natural microbiome of Caenorhabditis elegans.</title>
        <authorList>
            <person name="Samuel B."/>
        </authorList>
    </citation>
    <scope>NUCLEOTIDE SEQUENCE [LARGE SCALE GENOMIC DNA]</scope>
    <source>
        <strain evidence="5 6">JUb102</strain>
    </source>
</reference>
<evidence type="ECO:0000256" key="1">
    <source>
        <dbReference type="ARBA" id="ARBA00004057"/>
    </source>
</evidence>
<comment type="caution">
    <text evidence="5">The sequence shown here is derived from an EMBL/GenBank/DDBJ whole genome shotgun (WGS) entry which is preliminary data.</text>
</comment>
<sequence>MVSNNQARRLLGMPFKLSRSKRNIQVSVIAKENATALPENLKDKPFVVVQKNKATEKKTYHSVSVFYPEYI</sequence>
<proteinExistence type="inferred from homology"/>
<evidence type="ECO:0000313" key="6">
    <source>
        <dbReference type="Proteomes" id="UP000295055"/>
    </source>
</evidence>
<dbReference type="Proteomes" id="UP000295055">
    <property type="component" value="Unassembled WGS sequence"/>
</dbReference>
<dbReference type="GO" id="GO:0006412">
    <property type="term" value="P:translation"/>
    <property type="evidence" value="ECO:0007669"/>
    <property type="project" value="InterPro"/>
</dbReference>
<comment type="function">
    <text evidence="1">Although this protein associates with the 30S subunit of the ribosome it is not considered to be a bona fide ribosomal protein.</text>
</comment>
<dbReference type="EMBL" id="SMAS01000001">
    <property type="protein sequence ID" value="TCT38717.1"/>
    <property type="molecule type" value="Genomic_DNA"/>
</dbReference>
<dbReference type="NCBIfam" id="NF007473">
    <property type="entry name" value="PRK10057.1"/>
    <property type="match status" value="1"/>
</dbReference>
<evidence type="ECO:0000256" key="4">
    <source>
        <dbReference type="ARBA" id="ARBA00029685"/>
    </source>
</evidence>
<protein>
    <recommendedName>
        <fullName evidence="3">Stationary-phase-induced ribosome-associated protein</fullName>
    </recommendedName>
    <alternativeName>
        <fullName evidence="4">30S ribosomal protein S22</fullName>
    </alternativeName>
</protein>
<organism evidence="5 6">
    <name type="scientific">Providencia alcalifaciens</name>
    <dbReference type="NCBI Taxonomy" id="126385"/>
    <lineage>
        <taxon>Bacteria</taxon>
        <taxon>Pseudomonadati</taxon>
        <taxon>Pseudomonadota</taxon>
        <taxon>Gammaproteobacteria</taxon>
        <taxon>Enterobacterales</taxon>
        <taxon>Morganellaceae</taxon>
        <taxon>Providencia</taxon>
    </lineage>
</organism>
<gene>
    <name evidence="5" type="ORF">EC835_101740</name>
</gene>
<evidence type="ECO:0000256" key="3">
    <source>
        <dbReference type="ARBA" id="ARBA00018210"/>
    </source>
</evidence>
<evidence type="ECO:0000256" key="2">
    <source>
        <dbReference type="ARBA" id="ARBA00005929"/>
    </source>
</evidence>
<name>A0A4R3NR21_9GAMM</name>
<comment type="similarity">
    <text evidence="2">Belongs to the SRA family.</text>
</comment>
<evidence type="ECO:0000313" key="5">
    <source>
        <dbReference type="EMBL" id="TCT38717.1"/>
    </source>
</evidence>